<dbReference type="Proteomes" id="UP000282892">
    <property type="component" value="Chromosome"/>
</dbReference>
<evidence type="ECO:0000313" key="1">
    <source>
        <dbReference type="EMBL" id="AZU63335.1"/>
    </source>
</evidence>
<dbReference type="EMBL" id="CP022572">
    <property type="protein sequence ID" value="AZU63335.1"/>
    <property type="molecule type" value="Genomic_DNA"/>
</dbReference>
<reference evidence="1 2" key="1">
    <citation type="submission" date="2017-07" db="EMBL/GenBank/DDBJ databases">
        <title>The complete genome sequence of Bacillus mesonae strain H20-5, an efficient strain improving plant abiotic stress resistance.</title>
        <authorList>
            <person name="Kim S.Y."/>
            <person name="Song H."/>
            <person name="Sang M.K."/>
            <person name="Weon H.-Y."/>
            <person name="Song J."/>
        </authorList>
    </citation>
    <scope>NUCLEOTIDE SEQUENCE [LARGE SCALE GENOMIC DNA]</scope>
    <source>
        <strain evidence="1 2">H20-5</strain>
    </source>
</reference>
<dbReference type="OrthoDB" id="2838415at2"/>
<evidence type="ECO:0000313" key="2">
    <source>
        <dbReference type="Proteomes" id="UP000282892"/>
    </source>
</evidence>
<dbReference type="AlphaFoldDB" id="A0A3Q9QYC4"/>
<protein>
    <submittedName>
        <fullName evidence="1">Uncharacterized protein</fullName>
    </submittedName>
</protein>
<sequence>MINIIELQKMKQFSKRKSSIGQLQLIPGIWINGKYFWLQNQMEKVIYEEGLIIKIKQKPIHSKIHYYRVFVSNHSNQAKDVKILAMHHFQNVNQDSLAFVSPTEQRIFHHSEEKVFLVNLKHNESEVKEYTTMPLWNVYTDQIWSSLDNGTLRYQPMAKGPAASILAENITVYPQKTETLSSWAIIGKNKREVLAIEQALLKIH</sequence>
<accession>A0A3Q9QYC4</accession>
<keyword evidence="2" id="KW-1185">Reference proteome</keyword>
<organism evidence="1 2">
    <name type="scientific">Neobacillus mesonae</name>
    <dbReference type="NCBI Taxonomy" id="1193713"/>
    <lineage>
        <taxon>Bacteria</taxon>
        <taxon>Bacillati</taxon>
        <taxon>Bacillota</taxon>
        <taxon>Bacilli</taxon>
        <taxon>Bacillales</taxon>
        <taxon>Bacillaceae</taxon>
        <taxon>Neobacillus</taxon>
    </lineage>
</organism>
<dbReference type="KEGG" id="nmk:CHR53_19850"/>
<gene>
    <name evidence="1" type="ORF">CHR53_19850</name>
</gene>
<name>A0A3Q9QYC4_9BACI</name>
<dbReference type="RefSeq" id="WP_066385513.1">
    <property type="nucleotide sequence ID" value="NZ_CP022572.1"/>
</dbReference>
<dbReference type="STRING" id="1193713.GCA_001636315_00823"/>
<proteinExistence type="predicted"/>